<evidence type="ECO:0000259" key="4">
    <source>
        <dbReference type="Pfam" id="PF04921"/>
    </source>
</evidence>
<feature type="compositionally biased region" description="Acidic residues" evidence="3">
    <location>
        <begin position="125"/>
        <end position="135"/>
    </location>
</feature>
<dbReference type="Pfam" id="PF04921">
    <property type="entry name" value="XAP5"/>
    <property type="match status" value="1"/>
</dbReference>
<dbReference type="PANTHER" id="PTHR12722">
    <property type="entry name" value="XAP-5 PROTEIN-RELATED"/>
    <property type="match status" value="1"/>
</dbReference>
<dbReference type="PANTHER" id="PTHR12722:SF0">
    <property type="entry name" value="PROTEIN FAM50A"/>
    <property type="match status" value="1"/>
</dbReference>
<feature type="region of interest" description="Disordered" evidence="3">
    <location>
        <begin position="105"/>
        <end position="188"/>
    </location>
</feature>
<gene>
    <name evidence="5" type="ORF">OUZ56_023355</name>
</gene>
<dbReference type="EMBL" id="JAOYFB010000039">
    <property type="protein sequence ID" value="KAK4030355.1"/>
    <property type="molecule type" value="Genomic_DNA"/>
</dbReference>
<feature type="compositionally biased region" description="Basic and acidic residues" evidence="3">
    <location>
        <begin position="151"/>
        <end position="161"/>
    </location>
</feature>
<proteinExistence type="inferred from homology"/>
<comment type="caution">
    <text evidence="5">The sequence shown here is derived from an EMBL/GenBank/DDBJ whole genome shotgun (WGS) entry which is preliminary data.</text>
</comment>
<comment type="similarity">
    <text evidence="1">Belongs to the FAM50 family.</text>
</comment>
<dbReference type="InterPro" id="IPR048337">
    <property type="entry name" value="FAM50A/XAP5_C"/>
</dbReference>
<protein>
    <recommendedName>
        <fullName evidence="2">Protein FAM50 homolog</fullName>
    </recommendedName>
</protein>
<evidence type="ECO:0000313" key="5">
    <source>
        <dbReference type="EMBL" id="KAK4030355.1"/>
    </source>
</evidence>
<feature type="compositionally biased region" description="Basic and acidic residues" evidence="3">
    <location>
        <begin position="178"/>
        <end position="188"/>
    </location>
</feature>
<organism evidence="5 6">
    <name type="scientific">Daphnia magna</name>
    <dbReference type="NCBI Taxonomy" id="35525"/>
    <lineage>
        <taxon>Eukaryota</taxon>
        <taxon>Metazoa</taxon>
        <taxon>Ecdysozoa</taxon>
        <taxon>Arthropoda</taxon>
        <taxon>Crustacea</taxon>
        <taxon>Branchiopoda</taxon>
        <taxon>Diplostraca</taxon>
        <taxon>Cladocera</taxon>
        <taxon>Anomopoda</taxon>
        <taxon>Daphniidae</taxon>
        <taxon>Daphnia</taxon>
    </lineage>
</organism>
<evidence type="ECO:0000256" key="1">
    <source>
        <dbReference type="ARBA" id="ARBA00009980"/>
    </source>
</evidence>
<feature type="domain" description="FAM50A/XAP5 C-terminal" evidence="4">
    <location>
        <begin position="208"/>
        <end position="261"/>
    </location>
</feature>
<keyword evidence="6" id="KW-1185">Reference proteome</keyword>
<reference evidence="5 6" key="1">
    <citation type="journal article" date="2023" name="Nucleic Acids Res.">
        <title>The hologenome of Daphnia magna reveals possible DNA methylation and microbiome-mediated evolution of the host genome.</title>
        <authorList>
            <person name="Chaturvedi A."/>
            <person name="Li X."/>
            <person name="Dhandapani V."/>
            <person name="Marshall H."/>
            <person name="Kissane S."/>
            <person name="Cuenca-Cambronero M."/>
            <person name="Asole G."/>
            <person name="Calvet F."/>
            <person name="Ruiz-Romero M."/>
            <person name="Marangio P."/>
            <person name="Guigo R."/>
            <person name="Rago D."/>
            <person name="Mirbahai L."/>
            <person name="Eastwood N."/>
            <person name="Colbourne J.K."/>
            <person name="Zhou J."/>
            <person name="Mallon E."/>
            <person name="Orsini L."/>
        </authorList>
    </citation>
    <scope>NUCLEOTIDE SEQUENCE [LARGE SCALE GENOMIC DNA]</scope>
    <source>
        <strain evidence="5">LRV0_1</strain>
    </source>
</reference>
<accession>A0ABR0AYZ3</accession>
<name>A0ABR0AYZ3_9CRUS</name>
<evidence type="ECO:0000256" key="3">
    <source>
        <dbReference type="SAM" id="MobiDB-lite"/>
    </source>
</evidence>
<evidence type="ECO:0000256" key="2">
    <source>
        <dbReference type="ARBA" id="ARBA00016617"/>
    </source>
</evidence>
<dbReference type="InterPro" id="IPR007005">
    <property type="entry name" value="XAP5"/>
</dbReference>
<dbReference type="Proteomes" id="UP001234178">
    <property type="component" value="Unassembled WGS sequence"/>
</dbReference>
<evidence type="ECO:0000313" key="6">
    <source>
        <dbReference type="Proteomes" id="UP001234178"/>
    </source>
</evidence>
<sequence>MAQYKGAASEGSRAMQMMKKREQAQEEVEFRKKKIEEELKLSGMKDKFASHYDAVEQQLKTSTIGLVTLDEMKAKQEVIVQEREKQLAKKLKEKEREIERELEAKRAEKKKQKQQIKSLSFKLDNDEEEEGDQEEIQSAPSPKILADESESLDKSEEEPAAKKIKGNKNPDVDTSFLPDRDREEEENKLREELRQEWVTKQEALKQEPIEITYSYWDGSGHRKTTRMKKGNTIYQFLQRCLDSLRKDFHELKTISADQLMQEEKVVLYSVSMFMTTSE</sequence>
<feature type="region of interest" description="Disordered" evidence="3">
    <location>
        <begin position="1"/>
        <end position="25"/>
    </location>
</feature>